<organism evidence="3 4">
    <name type="scientific">Spodoptera exigua</name>
    <name type="common">Beet armyworm</name>
    <name type="synonym">Noctua fulgens</name>
    <dbReference type="NCBI Taxonomy" id="7107"/>
    <lineage>
        <taxon>Eukaryota</taxon>
        <taxon>Metazoa</taxon>
        <taxon>Ecdysozoa</taxon>
        <taxon>Arthropoda</taxon>
        <taxon>Hexapoda</taxon>
        <taxon>Insecta</taxon>
        <taxon>Pterygota</taxon>
        <taxon>Neoptera</taxon>
        <taxon>Endopterygota</taxon>
        <taxon>Lepidoptera</taxon>
        <taxon>Glossata</taxon>
        <taxon>Ditrysia</taxon>
        <taxon>Noctuoidea</taxon>
        <taxon>Noctuidae</taxon>
        <taxon>Amphipyrinae</taxon>
        <taxon>Spodoptera</taxon>
    </lineage>
</organism>
<sequence length="249" mass="28729">MKYLCLILFLQIPVKECTIDINVQELVYIADHLTAAECRRLFASLHFASYKLPATLSDAEKKVPKDVPCIKLLMKWNSGNKTFEGKGKTHAVVEHRLRQLGKHELADWLGKLVFHKLAKHINKSLEDESYFEAQKSGTNNNQTYFEDKDSRFTGQRWTTIDSILSVTLCSMLCMTVSAFYRMLKLTFRRAKAKRNTCKEREEMVDLMSAVSVDSDQETLYEYDVENGKANNVSYDMDVDKMSSEDDHEK</sequence>
<evidence type="ECO:0000256" key="1">
    <source>
        <dbReference type="SAM" id="Phobius"/>
    </source>
</evidence>
<feature type="transmembrane region" description="Helical" evidence="1">
    <location>
        <begin position="163"/>
        <end position="183"/>
    </location>
</feature>
<feature type="signal peptide" evidence="2">
    <location>
        <begin position="1"/>
        <end position="17"/>
    </location>
</feature>
<keyword evidence="1" id="KW-0812">Transmembrane</keyword>
<dbReference type="EMBL" id="JACKWZ010000225">
    <property type="protein sequence ID" value="KAF9411435.1"/>
    <property type="molecule type" value="Genomic_DNA"/>
</dbReference>
<feature type="chain" id="PRO_5032348601" description="Death domain-containing protein" evidence="2">
    <location>
        <begin position="18"/>
        <end position="249"/>
    </location>
</feature>
<evidence type="ECO:0000256" key="2">
    <source>
        <dbReference type="SAM" id="SignalP"/>
    </source>
</evidence>
<dbReference type="AlphaFoldDB" id="A0A835GBR9"/>
<evidence type="ECO:0000313" key="4">
    <source>
        <dbReference type="Proteomes" id="UP000648187"/>
    </source>
</evidence>
<evidence type="ECO:0008006" key="5">
    <source>
        <dbReference type="Google" id="ProtNLM"/>
    </source>
</evidence>
<proteinExistence type="predicted"/>
<keyword evidence="2" id="KW-0732">Signal</keyword>
<comment type="caution">
    <text evidence="3">The sequence shown here is derived from an EMBL/GenBank/DDBJ whole genome shotgun (WGS) entry which is preliminary data.</text>
</comment>
<dbReference type="Proteomes" id="UP000648187">
    <property type="component" value="Unassembled WGS sequence"/>
</dbReference>
<keyword evidence="1" id="KW-1133">Transmembrane helix</keyword>
<gene>
    <name evidence="3" type="ORF">HW555_009782</name>
</gene>
<evidence type="ECO:0000313" key="3">
    <source>
        <dbReference type="EMBL" id="KAF9411435.1"/>
    </source>
</evidence>
<protein>
    <recommendedName>
        <fullName evidence="5">Death domain-containing protein</fullName>
    </recommendedName>
</protein>
<accession>A0A835GBR9</accession>
<name>A0A835GBR9_SPOEX</name>
<reference evidence="3" key="1">
    <citation type="submission" date="2020-08" db="EMBL/GenBank/DDBJ databases">
        <title>Spodoptera exigua strain:BAW_Kor-Di-RS1 Genome sequencing and assembly.</title>
        <authorList>
            <person name="Kim J."/>
            <person name="Nam H.Y."/>
            <person name="Kwon M."/>
            <person name="Choi J.H."/>
            <person name="Cho S.R."/>
            <person name="Kim G.-H."/>
        </authorList>
    </citation>
    <scope>NUCLEOTIDE SEQUENCE</scope>
    <source>
        <strain evidence="3">BAW_Kor-Di-RS1</strain>
        <tissue evidence="3">Whole-body</tissue>
    </source>
</reference>
<keyword evidence="4" id="KW-1185">Reference proteome</keyword>
<keyword evidence="1" id="KW-0472">Membrane</keyword>